<keyword evidence="6" id="KW-0131">Cell cycle</keyword>
<gene>
    <name evidence="10" type="ORF">SAMN07250955_101116</name>
</gene>
<dbReference type="InterPro" id="IPR042233">
    <property type="entry name" value="Cell_div_ZapA_N"/>
</dbReference>
<evidence type="ECO:0000256" key="5">
    <source>
        <dbReference type="ARBA" id="ARBA00023210"/>
    </source>
</evidence>
<dbReference type="Gene3D" id="3.30.160.880">
    <property type="entry name" value="Cell division protein ZapA protomer, N-terminal domain"/>
    <property type="match status" value="1"/>
</dbReference>
<evidence type="ECO:0000313" key="11">
    <source>
        <dbReference type="Proteomes" id="UP000197065"/>
    </source>
</evidence>
<dbReference type="InterPro" id="IPR007838">
    <property type="entry name" value="Cell_div_ZapA-like"/>
</dbReference>
<keyword evidence="4 10" id="KW-0132">Cell division</keyword>
<dbReference type="AlphaFoldDB" id="A0A212PXB6"/>
<protein>
    <recommendedName>
        <fullName evidence="2">Cell division protein ZapA</fullName>
    </recommendedName>
    <alternativeName>
        <fullName evidence="9">Z ring-associated protein ZapA</fullName>
    </alternativeName>
</protein>
<dbReference type="Pfam" id="PF05164">
    <property type="entry name" value="ZapA"/>
    <property type="match status" value="1"/>
</dbReference>
<name>A0A212PXB6_9PROT</name>
<keyword evidence="5" id="KW-0717">Septation</keyword>
<evidence type="ECO:0000256" key="2">
    <source>
        <dbReference type="ARBA" id="ARBA00015195"/>
    </source>
</evidence>
<dbReference type="GO" id="GO:0000917">
    <property type="term" value="P:division septum assembly"/>
    <property type="evidence" value="ECO:0007669"/>
    <property type="project" value="UniProtKB-KW"/>
</dbReference>
<dbReference type="PANTHER" id="PTHR34981">
    <property type="entry name" value="CELL DIVISION PROTEIN ZAPA"/>
    <property type="match status" value="1"/>
</dbReference>
<sequence>MPLIEISIAGRRHQVQCGDGEEPRVRKLAAYIDSKATEIARGTPKAGGSELLMLTGLFITDELFDLYAELQRWRSGGEGGPPDGLSEEAASVIDRVAARLEQLAVALENT</sequence>
<comment type="subcellular location">
    <subcellularLocation>
        <location evidence="1">Cytoplasm</location>
    </subcellularLocation>
</comment>
<dbReference type="InterPro" id="IPR036192">
    <property type="entry name" value="Cell_div_ZapA-like_sf"/>
</dbReference>
<evidence type="ECO:0000256" key="7">
    <source>
        <dbReference type="ARBA" id="ARBA00024910"/>
    </source>
</evidence>
<dbReference type="PANTHER" id="PTHR34981:SF1">
    <property type="entry name" value="CELL DIVISION PROTEIN ZAPA"/>
    <property type="match status" value="1"/>
</dbReference>
<evidence type="ECO:0000313" key="10">
    <source>
        <dbReference type="EMBL" id="SNB51641.1"/>
    </source>
</evidence>
<dbReference type="SUPFAM" id="SSF102829">
    <property type="entry name" value="Cell division protein ZapA-like"/>
    <property type="match status" value="1"/>
</dbReference>
<evidence type="ECO:0000256" key="9">
    <source>
        <dbReference type="ARBA" id="ARBA00033158"/>
    </source>
</evidence>
<keyword evidence="11" id="KW-1185">Reference proteome</keyword>
<comment type="subunit">
    <text evidence="8">Homodimer. Interacts with FtsZ.</text>
</comment>
<comment type="function">
    <text evidence="7">Activator of cell division through the inhibition of FtsZ GTPase activity, therefore promoting FtsZ assembly into bundles of protofilaments necessary for the formation of the division Z ring. It is recruited early at mid-cell but it is not essential for cell division.</text>
</comment>
<reference evidence="10 11" key="1">
    <citation type="submission" date="2017-06" db="EMBL/GenBank/DDBJ databases">
        <authorList>
            <person name="Kim H.J."/>
            <person name="Triplett B.A."/>
        </authorList>
    </citation>
    <scope>NUCLEOTIDE SEQUENCE [LARGE SCALE GENOMIC DNA]</scope>
    <source>
        <strain evidence="10 11">B29T1</strain>
    </source>
</reference>
<evidence type="ECO:0000256" key="4">
    <source>
        <dbReference type="ARBA" id="ARBA00022618"/>
    </source>
</evidence>
<dbReference type="GO" id="GO:0032153">
    <property type="term" value="C:cell division site"/>
    <property type="evidence" value="ECO:0007669"/>
    <property type="project" value="TreeGrafter"/>
</dbReference>
<evidence type="ECO:0000256" key="8">
    <source>
        <dbReference type="ARBA" id="ARBA00026068"/>
    </source>
</evidence>
<dbReference type="GO" id="GO:0000921">
    <property type="term" value="P:septin ring assembly"/>
    <property type="evidence" value="ECO:0007669"/>
    <property type="project" value="TreeGrafter"/>
</dbReference>
<proteinExistence type="predicted"/>
<dbReference type="OrthoDB" id="9797575at2"/>
<dbReference type="RefSeq" id="WP_088559457.1">
    <property type="nucleotide sequence ID" value="NZ_FYEH01000001.1"/>
</dbReference>
<evidence type="ECO:0000256" key="6">
    <source>
        <dbReference type="ARBA" id="ARBA00023306"/>
    </source>
</evidence>
<evidence type="ECO:0000256" key="1">
    <source>
        <dbReference type="ARBA" id="ARBA00004496"/>
    </source>
</evidence>
<evidence type="ECO:0000256" key="3">
    <source>
        <dbReference type="ARBA" id="ARBA00022490"/>
    </source>
</evidence>
<keyword evidence="3" id="KW-0963">Cytoplasm</keyword>
<dbReference type="EMBL" id="FYEH01000001">
    <property type="protein sequence ID" value="SNB51641.1"/>
    <property type="molecule type" value="Genomic_DNA"/>
</dbReference>
<dbReference type="GO" id="GO:0005829">
    <property type="term" value="C:cytosol"/>
    <property type="evidence" value="ECO:0007669"/>
    <property type="project" value="TreeGrafter"/>
</dbReference>
<dbReference type="GO" id="GO:0030428">
    <property type="term" value="C:cell septum"/>
    <property type="evidence" value="ECO:0007669"/>
    <property type="project" value="TreeGrafter"/>
</dbReference>
<accession>A0A212PXB6</accession>
<organism evidence="10 11">
    <name type="scientific">Arboricoccus pini</name>
    <dbReference type="NCBI Taxonomy" id="1963835"/>
    <lineage>
        <taxon>Bacteria</taxon>
        <taxon>Pseudomonadati</taxon>
        <taxon>Pseudomonadota</taxon>
        <taxon>Alphaproteobacteria</taxon>
        <taxon>Geminicoccales</taxon>
        <taxon>Geminicoccaceae</taxon>
        <taxon>Arboricoccus</taxon>
    </lineage>
</organism>
<dbReference type="GO" id="GO:0043093">
    <property type="term" value="P:FtsZ-dependent cytokinesis"/>
    <property type="evidence" value="ECO:0007669"/>
    <property type="project" value="TreeGrafter"/>
</dbReference>
<dbReference type="Proteomes" id="UP000197065">
    <property type="component" value="Unassembled WGS sequence"/>
</dbReference>